<keyword evidence="2" id="KW-0472">Membrane</keyword>
<feature type="transmembrane region" description="Helical" evidence="2">
    <location>
        <begin position="400"/>
        <end position="432"/>
    </location>
</feature>
<dbReference type="PANTHER" id="PTHR24216">
    <property type="entry name" value="PAXILLIN-RELATED"/>
    <property type="match status" value="1"/>
</dbReference>
<feature type="compositionally biased region" description="Polar residues" evidence="1">
    <location>
        <begin position="807"/>
        <end position="820"/>
    </location>
</feature>
<feature type="region of interest" description="Disordered" evidence="1">
    <location>
        <begin position="800"/>
        <end position="820"/>
    </location>
</feature>
<keyword evidence="2" id="KW-1133">Transmembrane helix</keyword>
<keyword evidence="2" id="KW-0812">Transmembrane</keyword>
<dbReference type="EMBL" id="KN881856">
    <property type="protein sequence ID" value="KIY48128.1"/>
    <property type="molecule type" value="Genomic_DNA"/>
</dbReference>
<accession>A0A0D7ABC3</accession>
<feature type="region of interest" description="Disordered" evidence="1">
    <location>
        <begin position="164"/>
        <end position="209"/>
    </location>
</feature>
<protein>
    <submittedName>
        <fullName evidence="3">Uncharacterized protein</fullName>
    </submittedName>
</protein>
<evidence type="ECO:0000313" key="4">
    <source>
        <dbReference type="Proteomes" id="UP000054144"/>
    </source>
</evidence>
<dbReference type="OrthoDB" id="3062801at2759"/>
<keyword evidence="4" id="KW-1185">Reference proteome</keyword>
<dbReference type="Proteomes" id="UP000054144">
    <property type="component" value="Unassembled WGS sequence"/>
</dbReference>
<evidence type="ECO:0000313" key="3">
    <source>
        <dbReference type="EMBL" id="KIY48128.1"/>
    </source>
</evidence>
<feature type="transmembrane region" description="Helical" evidence="2">
    <location>
        <begin position="452"/>
        <end position="471"/>
    </location>
</feature>
<gene>
    <name evidence="3" type="ORF">FISHEDRAFT_73951</name>
</gene>
<name>A0A0D7ABC3_9AGAR</name>
<feature type="transmembrane region" description="Helical" evidence="2">
    <location>
        <begin position="326"/>
        <end position="344"/>
    </location>
</feature>
<evidence type="ECO:0000256" key="1">
    <source>
        <dbReference type="SAM" id="MobiDB-lite"/>
    </source>
</evidence>
<organism evidence="3 4">
    <name type="scientific">Fistulina hepatica ATCC 64428</name>
    <dbReference type="NCBI Taxonomy" id="1128425"/>
    <lineage>
        <taxon>Eukaryota</taxon>
        <taxon>Fungi</taxon>
        <taxon>Dikarya</taxon>
        <taxon>Basidiomycota</taxon>
        <taxon>Agaricomycotina</taxon>
        <taxon>Agaricomycetes</taxon>
        <taxon>Agaricomycetidae</taxon>
        <taxon>Agaricales</taxon>
        <taxon>Fistulinaceae</taxon>
        <taxon>Fistulina</taxon>
    </lineage>
</organism>
<feature type="transmembrane region" description="Helical" evidence="2">
    <location>
        <begin position="356"/>
        <end position="379"/>
    </location>
</feature>
<feature type="region of interest" description="Disordered" evidence="1">
    <location>
        <begin position="98"/>
        <end position="134"/>
    </location>
</feature>
<feature type="region of interest" description="Disordered" evidence="1">
    <location>
        <begin position="488"/>
        <end position="582"/>
    </location>
</feature>
<sequence length="861" mass="94317">MYSRPQIPVIYRPSTPAAPMQPPAMSPQTGAPTSITVEPGASTYTTSVRSFFDFNPDTVNEEGRMLYHPFKAIPASYRINGQIVSGIQWVPTEAQIIPEGTHPGASVSPTNTPPLTPPANLTTPTNPAYPPGFVPSLQGPYPSYQPSQPWGLPPAYPLLINPTPVSPPQPSVPSQPYIAHNPFSRRKSPSSSRSSVSGEIPPPASASPRHWPSEITLWFAELGETTIANTIYILQQTYLLLLLRLPALYFSRVQRVLEHADLSKDDVRAMATASEIMGKGGEFNSPFYWYTTKAGDVQPVIITPILAHFRKSWTEFMDTLIKEYKILNLTSALLVSAVMTMFQVESAMTDPITRTTAFLALICALLSLLYGCMYMIRFATMHAMDKAASWAKEAQRTKTYVLWNVWVLLAMPAIWLTWSIFSFIVCVMSFMWRTTTPNSDIHTASTAATRGIRIAITCVLALGMLYLLLMLHTFRRYGNSMDKHWAEESRQSWPFPQPPSQPPPPDPSPSTVVGGSMRSEPSLVRQDSQQRTLFSPVPPVLPYGESFGRSPSPQPATAGSLRPTRLADFDPSGDMTFYPGPTGLKNCDVHEEDMRLFDMRDAWNGWIRGGRPSTVERGRNPTPKLCPEDLLFNVVQTWNLAFFLDRHMSVVLGRRERIPLSEEPSKRGRQIYSVYLVDIPSLRMWSTVDMRTNMRTVCEPGTWVVLMDRFRPSDATARHAYADADIILGISPGIMGSASASVAGPPHLPSMSGALHTSATPVAPSMSSFTPPILAPPMSAATCTYSSTYSTAASELPPLGVPALPGSDSTNTAASPNPPTMSDTLVMPDTPASAKAPLRICRVCGSCEGRASPQSEAYGGV</sequence>
<evidence type="ECO:0000256" key="2">
    <source>
        <dbReference type="SAM" id="Phobius"/>
    </source>
</evidence>
<dbReference type="AlphaFoldDB" id="A0A0D7ABC3"/>
<feature type="compositionally biased region" description="Pro residues" evidence="1">
    <location>
        <begin position="495"/>
        <end position="508"/>
    </location>
</feature>
<feature type="compositionally biased region" description="Pro residues" evidence="1">
    <location>
        <begin position="164"/>
        <end position="173"/>
    </location>
</feature>
<proteinExistence type="predicted"/>
<reference evidence="3 4" key="1">
    <citation type="journal article" date="2015" name="Fungal Genet. Biol.">
        <title>Evolution of novel wood decay mechanisms in Agaricales revealed by the genome sequences of Fistulina hepatica and Cylindrobasidium torrendii.</title>
        <authorList>
            <person name="Floudas D."/>
            <person name="Held B.W."/>
            <person name="Riley R."/>
            <person name="Nagy L.G."/>
            <person name="Koehler G."/>
            <person name="Ransdell A.S."/>
            <person name="Younus H."/>
            <person name="Chow J."/>
            <person name="Chiniquy J."/>
            <person name="Lipzen A."/>
            <person name="Tritt A."/>
            <person name="Sun H."/>
            <person name="Haridas S."/>
            <person name="LaButti K."/>
            <person name="Ohm R.A."/>
            <person name="Kues U."/>
            <person name="Blanchette R.A."/>
            <person name="Grigoriev I.V."/>
            <person name="Minto R.E."/>
            <person name="Hibbett D.S."/>
        </authorList>
    </citation>
    <scope>NUCLEOTIDE SEQUENCE [LARGE SCALE GENOMIC DNA]</scope>
    <source>
        <strain evidence="3 4">ATCC 64428</strain>
    </source>
</reference>